<dbReference type="InterPro" id="IPR052155">
    <property type="entry name" value="Biofilm_reg_signaling"/>
</dbReference>
<dbReference type="SMART" id="SM00052">
    <property type="entry name" value="EAL"/>
    <property type="match status" value="1"/>
</dbReference>
<dbReference type="InterPro" id="IPR000160">
    <property type="entry name" value="GGDEF_dom"/>
</dbReference>
<dbReference type="Proteomes" id="UP001180487">
    <property type="component" value="Unassembled WGS sequence"/>
</dbReference>
<dbReference type="PANTHER" id="PTHR44757">
    <property type="entry name" value="DIGUANYLATE CYCLASE DGCP"/>
    <property type="match status" value="1"/>
</dbReference>
<sequence length="928" mass="100611">MVRRQAWWLAGLGTALLLAWWYPPGVHRLDLMAYDLLLPTRPASAQPPVVVAIDDDSLAALGRWPWPRALHAQMLDRLHEAGARSIAIAVLFSEPDRLDPTSDAALAAAIARHGQVVLAVAPAQQADGQMDSLPLLPALATPGSGSHPLGHVDVEMDLDGQSRGLYLQAGNGRASLPALAMAMYQLAAPATAAQPLATASLRNARTWVRSQEVLLPRITGLPTLSFAQALQSPKVLVGVKDRAVFIGITARGLGGELVTPLAGPQSTLPAVLFHAEAFEALQSQALIQRAGALTGLVFALLAISSLALWPLRSGRRVLLAGVMLGLPLLVSGLLLAYTQLWLPPAVPSVALAVALVFWVAGKLRAVNRQLLRSRQHAQATLQAIDDAVITIDAVHQSIRFANPSAQRQAGAQKLLGQSLHSAYPLTVESMERLREAVHTCLAQRSRVYLPQFLSLQTPHGVRALRATTSPLSSPEGQLDGAVLVFSDVTEAVAAARELDYAASHDALTGLPNRTQLHERLTLTLSRVQRRGSQAAILFLDLDRFKHINDSLGHRTGDAVLKVLALRLRELCRDTDTVARWGGDEFVLVLEDVDGHDGAASAAAKVVEALSLDIVLGPQFNHMRLPSAGSVGVVLVPQDGCEMEELLSKADMAMYHAKAQPRASFQFWSEDINTRLHDRLALEIELRQALRDDLFLLHYQPQFTFQNPRLVGMEALMRWQRTPDQLVMPSGFIEIAEESDLIVDMGAWAVLQAARQVAQWLQAGHQAVPIAVNISARQCLNRDLVQVVRLALLETKIPPHLLRLEITETTAMTDADQVIGLLREIRTLGVGLSVDDFGTGYSSLAYLKRFPIDELKIDRSFVMDIATDKDDAAIVRATIALAHGLGLKVVAEGVETEEQSRMLAAKQCDIAQGYLFGRPQPLDSITGLL</sequence>
<dbReference type="SMART" id="SM01080">
    <property type="entry name" value="CHASE2"/>
    <property type="match status" value="1"/>
</dbReference>
<dbReference type="PROSITE" id="PS50883">
    <property type="entry name" value="EAL"/>
    <property type="match status" value="1"/>
</dbReference>
<dbReference type="CDD" id="cd01949">
    <property type="entry name" value="GGDEF"/>
    <property type="match status" value="1"/>
</dbReference>
<dbReference type="SMART" id="SM00267">
    <property type="entry name" value="GGDEF"/>
    <property type="match status" value="1"/>
</dbReference>
<dbReference type="Gene3D" id="3.20.20.450">
    <property type="entry name" value="EAL domain"/>
    <property type="match status" value="1"/>
</dbReference>
<dbReference type="SUPFAM" id="SSF141868">
    <property type="entry name" value="EAL domain-like"/>
    <property type="match status" value="1"/>
</dbReference>
<keyword evidence="1" id="KW-0812">Transmembrane</keyword>
<evidence type="ECO:0000313" key="4">
    <source>
        <dbReference type="EMBL" id="MDR7376444.1"/>
    </source>
</evidence>
<evidence type="ECO:0000256" key="1">
    <source>
        <dbReference type="SAM" id="Phobius"/>
    </source>
</evidence>
<dbReference type="CDD" id="cd01948">
    <property type="entry name" value="EAL"/>
    <property type="match status" value="1"/>
</dbReference>
<dbReference type="InterPro" id="IPR013656">
    <property type="entry name" value="PAS_4"/>
</dbReference>
<protein>
    <submittedName>
        <fullName evidence="4">Diguanylate cyclase (GGDEF)-like protein</fullName>
    </submittedName>
</protein>
<dbReference type="RefSeq" id="WP_310371380.1">
    <property type="nucleotide sequence ID" value="NZ_JAVDXT010000001.1"/>
</dbReference>
<dbReference type="PROSITE" id="PS50887">
    <property type="entry name" value="GGDEF"/>
    <property type="match status" value="1"/>
</dbReference>
<dbReference type="Pfam" id="PF05226">
    <property type="entry name" value="CHASE2"/>
    <property type="match status" value="1"/>
</dbReference>
<gene>
    <name evidence="4" type="ORF">J2X19_001102</name>
</gene>
<dbReference type="InterPro" id="IPR035919">
    <property type="entry name" value="EAL_sf"/>
</dbReference>
<dbReference type="Pfam" id="PF00990">
    <property type="entry name" value="GGDEF"/>
    <property type="match status" value="1"/>
</dbReference>
<feature type="transmembrane region" description="Helical" evidence="1">
    <location>
        <begin position="290"/>
        <end position="311"/>
    </location>
</feature>
<keyword evidence="1" id="KW-0472">Membrane</keyword>
<evidence type="ECO:0000313" key="5">
    <source>
        <dbReference type="Proteomes" id="UP001180487"/>
    </source>
</evidence>
<comment type="caution">
    <text evidence="4">The sequence shown here is derived from an EMBL/GenBank/DDBJ whole genome shotgun (WGS) entry which is preliminary data.</text>
</comment>
<dbReference type="SUPFAM" id="SSF55785">
    <property type="entry name" value="PYP-like sensor domain (PAS domain)"/>
    <property type="match status" value="1"/>
</dbReference>
<keyword evidence="5" id="KW-1185">Reference proteome</keyword>
<feature type="domain" description="GGDEF" evidence="3">
    <location>
        <begin position="532"/>
        <end position="669"/>
    </location>
</feature>
<dbReference type="InterPro" id="IPR035965">
    <property type="entry name" value="PAS-like_dom_sf"/>
</dbReference>
<dbReference type="NCBIfam" id="TIGR00254">
    <property type="entry name" value="GGDEF"/>
    <property type="match status" value="1"/>
</dbReference>
<dbReference type="InterPro" id="IPR029787">
    <property type="entry name" value="Nucleotide_cyclase"/>
</dbReference>
<keyword evidence="1" id="KW-1133">Transmembrane helix</keyword>
<dbReference type="InterPro" id="IPR001633">
    <property type="entry name" value="EAL_dom"/>
</dbReference>
<dbReference type="SUPFAM" id="SSF55073">
    <property type="entry name" value="Nucleotide cyclase"/>
    <property type="match status" value="1"/>
</dbReference>
<evidence type="ECO:0000259" key="2">
    <source>
        <dbReference type="PROSITE" id="PS50883"/>
    </source>
</evidence>
<feature type="transmembrane region" description="Helical" evidence="1">
    <location>
        <begin position="318"/>
        <end position="339"/>
    </location>
</feature>
<dbReference type="PANTHER" id="PTHR44757:SF2">
    <property type="entry name" value="BIOFILM ARCHITECTURE MAINTENANCE PROTEIN MBAA"/>
    <property type="match status" value="1"/>
</dbReference>
<dbReference type="EMBL" id="JAVDXT010000001">
    <property type="protein sequence ID" value="MDR7376444.1"/>
    <property type="molecule type" value="Genomic_DNA"/>
</dbReference>
<dbReference type="Gene3D" id="3.30.450.20">
    <property type="entry name" value="PAS domain"/>
    <property type="match status" value="1"/>
</dbReference>
<dbReference type="InterPro" id="IPR007890">
    <property type="entry name" value="CHASE2"/>
</dbReference>
<dbReference type="Pfam" id="PF08448">
    <property type="entry name" value="PAS_4"/>
    <property type="match status" value="1"/>
</dbReference>
<name>A0ABU2C581_9BURK</name>
<dbReference type="Pfam" id="PF00563">
    <property type="entry name" value="EAL"/>
    <property type="match status" value="1"/>
</dbReference>
<organism evidence="4 5">
    <name type="scientific">Rhodoferax ferrireducens</name>
    <dbReference type="NCBI Taxonomy" id="192843"/>
    <lineage>
        <taxon>Bacteria</taxon>
        <taxon>Pseudomonadati</taxon>
        <taxon>Pseudomonadota</taxon>
        <taxon>Betaproteobacteria</taxon>
        <taxon>Burkholderiales</taxon>
        <taxon>Comamonadaceae</taxon>
        <taxon>Rhodoferax</taxon>
    </lineage>
</organism>
<evidence type="ECO:0000259" key="3">
    <source>
        <dbReference type="PROSITE" id="PS50887"/>
    </source>
</evidence>
<feature type="domain" description="EAL" evidence="2">
    <location>
        <begin position="678"/>
        <end position="928"/>
    </location>
</feature>
<proteinExistence type="predicted"/>
<reference evidence="4 5" key="1">
    <citation type="submission" date="2023-07" db="EMBL/GenBank/DDBJ databases">
        <title>Sorghum-associated microbial communities from plants grown in Nebraska, USA.</title>
        <authorList>
            <person name="Schachtman D."/>
        </authorList>
    </citation>
    <scope>NUCLEOTIDE SEQUENCE [LARGE SCALE GENOMIC DNA]</scope>
    <source>
        <strain evidence="4 5">BE313</strain>
    </source>
</reference>
<accession>A0ABU2C581</accession>
<dbReference type="InterPro" id="IPR043128">
    <property type="entry name" value="Rev_trsase/Diguanyl_cyclase"/>
</dbReference>
<dbReference type="Gene3D" id="3.30.70.270">
    <property type="match status" value="1"/>
</dbReference>